<dbReference type="GO" id="GO:0031491">
    <property type="term" value="F:nucleosome binding"/>
    <property type="evidence" value="ECO:0007669"/>
    <property type="project" value="TreeGrafter"/>
</dbReference>
<evidence type="ECO:0000256" key="5">
    <source>
        <dbReference type="SAM" id="Coils"/>
    </source>
</evidence>
<feature type="region of interest" description="Disordered" evidence="6">
    <location>
        <begin position="295"/>
        <end position="317"/>
    </location>
</feature>
<evidence type="ECO:0000256" key="4">
    <source>
        <dbReference type="PROSITE-ProRule" id="PRU00146"/>
    </source>
</evidence>
<feature type="compositionally biased region" description="Acidic residues" evidence="6">
    <location>
        <begin position="13"/>
        <end position="24"/>
    </location>
</feature>
<evidence type="ECO:0000256" key="2">
    <source>
        <dbReference type="ARBA" id="ARBA00022771"/>
    </source>
</evidence>
<feature type="region of interest" description="Disordered" evidence="6">
    <location>
        <begin position="666"/>
        <end position="685"/>
    </location>
</feature>
<dbReference type="PANTHER" id="PTHR13793:SF164">
    <property type="entry name" value="ALHAMBRA, ISOFORM P"/>
    <property type="match status" value="1"/>
</dbReference>
<evidence type="ECO:0000259" key="7">
    <source>
        <dbReference type="PROSITE" id="PS50016"/>
    </source>
</evidence>
<dbReference type="PROSITE" id="PS50016">
    <property type="entry name" value="ZF_PHD_2"/>
    <property type="match status" value="1"/>
</dbReference>
<dbReference type="InterPro" id="IPR013083">
    <property type="entry name" value="Znf_RING/FYVE/PHD"/>
</dbReference>
<dbReference type="Pfam" id="PF13831">
    <property type="entry name" value="PHD_2"/>
    <property type="match status" value="1"/>
</dbReference>
<keyword evidence="5" id="KW-0175">Coiled coil</keyword>
<gene>
    <name evidence="9" type="ORF">OXX778_LOCUS6697</name>
</gene>
<dbReference type="OrthoDB" id="20839at2759"/>
<dbReference type="SMART" id="SM00249">
    <property type="entry name" value="PHD"/>
    <property type="match status" value="2"/>
</dbReference>
<dbReference type="SUPFAM" id="SSF57903">
    <property type="entry name" value="FYVE/PHD zinc finger"/>
    <property type="match status" value="1"/>
</dbReference>
<feature type="compositionally biased region" description="Basic and acidic residues" evidence="6">
    <location>
        <begin position="420"/>
        <end position="444"/>
    </location>
</feature>
<evidence type="ECO:0000259" key="8">
    <source>
        <dbReference type="PROSITE" id="PS51805"/>
    </source>
</evidence>
<proteinExistence type="predicted"/>
<dbReference type="Gene3D" id="3.30.40.10">
    <property type="entry name" value="Zinc/RING finger domain, C3HC4 (zinc finger)"/>
    <property type="match status" value="2"/>
</dbReference>
<evidence type="ECO:0000313" key="9">
    <source>
        <dbReference type="EMBL" id="CAF0805534.1"/>
    </source>
</evidence>
<dbReference type="AlphaFoldDB" id="A0A813T2Q7"/>
<dbReference type="GO" id="GO:0042393">
    <property type="term" value="F:histone binding"/>
    <property type="evidence" value="ECO:0007669"/>
    <property type="project" value="TreeGrafter"/>
</dbReference>
<feature type="region of interest" description="Disordered" evidence="6">
    <location>
        <begin position="525"/>
        <end position="546"/>
    </location>
</feature>
<dbReference type="Proteomes" id="UP000663879">
    <property type="component" value="Unassembled WGS sequence"/>
</dbReference>
<protein>
    <submittedName>
        <fullName evidence="9">Uncharacterized protein</fullName>
    </submittedName>
</protein>
<dbReference type="InterPro" id="IPR001965">
    <property type="entry name" value="Znf_PHD"/>
</dbReference>
<dbReference type="InterPro" id="IPR011011">
    <property type="entry name" value="Znf_FYVE_PHD"/>
</dbReference>
<organism evidence="9 10">
    <name type="scientific">Brachionus calyciflorus</name>
    <dbReference type="NCBI Taxonomy" id="104777"/>
    <lineage>
        <taxon>Eukaryota</taxon>
        <taxon>Metazoa</taxon>
        <taxon>Spiralia</taxon>
        <taxon>Gnathifera</taxon>
        <taxon>Rotifera</taxon>
        <taxon>Eurotatoria</taxon>
        <taxon>Monogononta</taxon>
        <taxon>Pseudotrocha</taxon>
        <taxon>Ploima</taxon>
        <taxon>Brachionidae</taxon>
        <taxon>Brachionus</taxon>
    </lineage>
</organism>
<comment type="caution">
    <text evidence="9">The sequence shown here is derived from an EMBL/GenBank/DDBJ whole genome shotgun (WGS) entry which is preliminary data.</text>
</comment>
<dbReference type="GO" id="GO:0005634">
    <property type="term" value="C:nucleus"/>
    <property type="evidence" value="ECO:0007669"/>
    <property type="project" value="TreeGrafter"/>
</dbReference>
<keyword evidence="1" id="KW-0479">Metal-binding</keyword>
<evidence type="ECO:0000256" key="1">
    <source>
        <dbReference type="ARBA" id="ARBA00022723"/>
    </source>
</evidence>
<sequence length="851" mass="95333">MTLNNEKKTESGSESDDLANEDDDSDKTQMFAGCCVCGDDSGFSNNLLVYCDGIDCKVAVHQGCYGILNVPDDSWYCGSCKHKIDITNSALRQKTSNLNEHLISEFDKIKCELCPVRDGALKRTHNGKWAHVVCALYIPEISFGSVKTMEPVILKDIKSERFNKKCSICEKCDTSDTSNGVYVNCYKPGCKHWFHVTCAQTKGLLCEENNSAYKNNVTYCIYCKMHLKKLLKSSDVIKQLPAFNLAQCPPSDETNQNNTPQNVNSLIASINKTLKKTTNSQLLIESDCKVKDCKKVKSDKEPKRKSNLDLKTNKNNQQQQIVEFSSEKKKKRFSFNAAAVVAAAPSNGTKQTNNNNKVKNEVKSIDSNNNSLKTNDIKSNIENPATLLEKTEVIKKPPTESLTKTDETLNTTTHNSPPELKPETTKIEPKTIDKIKSSKTELETKPTTPKINKKQDDETSSIKSYRSTSTINSTSKRKSTSSSSKPLKKPKSENEESADESTPLRKNDLTLSLNIDETKLGIVTPSTSSCASSTTSNFPKSPEQITNQPKARIRNLIPKQKETITECIDAFGNYLTKPNEQQTTNQPIQDNLEQLLTKQWDMGAELLNEATNKFDCMDLINLLYKCKQENQQLEIKLKNLQQKNDDYLNMNKKLSEKIETPTKPIPILATANTSPPTTTTSTTNAPKYSLSFTKVINDQVQNQIVNNSSSFQPSTNSINYSSLIQSMNYFTNLPKQQQQQPTPPNHHQSSPQNSNSFFTLYKTMQAQSPNTQNGIFNPAMYQSSVHTQSPQKNNHSLNSILNQNQLLQQFQQLNPLQQQQISNFYYMANNTNNNAQTSMGTTPPVSNNFNP</sequence>
<keyword evidence="3" id="KW-0862">Zinc</keyword>
<dbReference type="InterPro" id="IPR019787">
    <property type="entry name" value="Znf_PHD-finger"/>
</dbReference>
<dbReference type="InterPro" id="IPR050701">
    <property type="entry name" value="Histone_Mod_Regulator"/>
</dbReference>
<feature type="region of interest" description="Disordered" evidence="6">
    <location>
        <begin position="1"/>
        <end position="24"/>
    </location>
</feature>
<keyword evidence="2 4" id="KW-0863">Zinc-finger</keyword>
<feature type="compositionally biased region" description="Low complexity" evidence="6">
    <location>
        <begin position="346"/>
        <end position="357"/>
    </location>
</feature>
<feature type="region of interest" description="Disordered" evidence="6">
    <location>
        <begin position="734"/>
        <end position="755"/>
    </location>
</feature>
<evidence type="ECO:0000256" key="3">
    <source>
        <dbReference type="ARBA" id="ARBA00022833"/>
    </source>
</evidence>
<name>A0A813T2Q7_9BILA</name>
<reference evidence="9" key="1">
    <citation type="submission" date="2021-02" db="EMBL/GenBank/DDBJ databases">
        <authorList>
            <person name="Nowell W R."/>
        </authorList>
    </citation>
    <scope>NUCLEOTIDE SEQUENCE</scope>
    <source>
        <strain evidence="9">Ploen Becks lab</strain>
    </source>
</reference>
<feature type="domain" description="PHD-type" evidence="8">
    <location>
        <begin position="108"/>
        <end position="227"/>
    </location>
</feature>
<dbReference type="GO" id="GO:0008270">
    <property type="term" value="F:zinc ion binding"/>
    <property type="evidence" value="ECO:0007669"/>
    <property type="project" value="UniProtKB-KW"/>
</dbReference>
<feature type="compositionally biased region" description="Low complexity" evidence="6">
    <location>
        <begin position="466"/>
        <end position="485"/>
    </location>
</feature>
<dbReference type="PROSITE" id="PS51805">
    <property type="entry name" value="EPHD"/>
    <property type="match status" value="1"/>
</dbReference>
<dbReference type="GO" id="GO:0006357">
    <property type="term" value="P:regulation of transcription by RNA polymerase II"/>
    <property type="evidence" value="ECO:0007669"/>
    <property type="project" value="TreeGrafter"/>
</dbReference>
<dbReference type="InterPro" id="IPR034732">
    <property type="entry name" value="EPHD"/>
</dbReference>
<feature type="compositionally biased region" description="Basic and acidic residues" evidence="6">
    <location>
        <begin position="1"/>
        <end position="11"/>
    </location>
</feature>
<dbReference type="EMBL" id="CAJNOC010000807">
    <property type="protein sequence ID" value="CAF0805534.1"/>
    <property type="molecule type" value="Genomic_DNA"/>
</dbReference>
<evidence type="ECO:0000313" key="10">
    <source>
        <dbReference type="Proteomes" id="UP000663879"/>
    </source>
</evidence>
<feature type="compositionally biased region" description="Polar residues" evidence="6">
    <location>
        <begin position="365"/>
        <end position="383"/>
    </location>
</feature>
<feature type="compositionally biased region" description="Polar residues" evidence="6">
    <location>
        <begin position="537"/>
        <end position="546"/>
    </location>
</feature>
<feature type="domain" description="PHD-type" evidence="7">
    <location>
        <begin position="31"/>
        <end position="83"/>
    </location>
</feature>
<feature type="compositionally biased region" description="Low complexity" evidence="6">
    <location>
        <begin position="525"/>
        <end position="536"/>
    </location>
</feature>
<feature type="compositionally biased region" description="Low complexity" evidence="6">
    <location>
        <begin position="669"/>
        <end position="685"/>
    </location>
</feature>
<accession>A0A813T2Q7</accession>
<feature type="coiled-coil region" evidence="5">
    <location>
        <begin position="623"/>
        <end position="657"/>
    </location>
</feature>
<dbReference type="PANTHER" id="PTHR13793">
    <property type="entry name" value="PHD FINGER PROTEINS"/>
    <property type="match status" value="1"/>
</dbReference>
<dbReference type="Pfam" id="PF13832">
    <property type="entry name" value="zf-HC5HC2H_2"/>
    <property type="match status" value="1"/>
</dbReference>
<feature type="region of interest" description="Disordered" evidence="6">
    <location>
        <begin position="346"/>
        <end position="510"/>
    </location>
</feature>
<keyword evidence="10" id="KW-1185">Reference proteome</keyword>
<feature type="compositionally biased region" description="Basic and acidic residues" evidence="6">
    <location>
        <begin position="295"/>
        <end position="312"/>
    </location>
</feature>
<feature type="compositionally biased region" description="Basic and acidic residues" evidence="6">
    <location>
        <begin position="389"/>
        <end position="407"/>
    </location>
</feature>
<evidence type="ECO:0000256" key="6">
    <source>
        <dbReference type="SAM" id="MobiDB-lite"/>
    </source>
</evidence>